<dbReference type="RefSeq" id="WP_073039833.1">
    <property type="nucleotide sequence ID" value="NZ_FQUO01000002.1"/>
</dbReference>
<keyword evidence="1" id="KW-0812">Transmembrane</keyword>
<feature type="transmembrane region" description="Helical" evidence="1">
    <location>
        <begin position="176"/>
        <end position="200"/>
    </location>
</feature>
<dbReference type="STRING" id="1302690.BUE76_12815"/>
<keyword evidence="1" id="KW-0472">Membrane</keyword>
<gene>
    <name evidence="2" type="ORF">SAMN05444008_102179</name>
</gene>
<evidence type="ECO:0000313" key="3">
    <source>
        <dbReference type="Proteomes" id="UP000184368"/>
    </source>
</evidence>
<dbReference type="Proteomes" id="UP000184368">
    <property type="component" value="Unassembled WGS sequence"/>
</dbReference>
<evidence type="ECO:0000256" key="1">
    <source>
        <dbReference type="SAM" id="Phobius"/>
    </source>
</evidence>
<feature type="transmembrane region" description="Helical" evidence="1">
    <location>
        <begin position="145"/>
        <end position="164"/>
    </location>
</feature>
<reference evidence="2 3" key="1">
    <citation type="submission" date="2016-11" db="EMBL/GenBank/DDBJ databases">
        <authorList>
            <person name="Jaros S."/>
            <person name="Januszkiewicz K."/>
            <person name="Wedrychowicz H."/>
        </authorList>
    </citation>
    <scope>NUCLEOTIDE SEQUENCE [LARGE SCALE GENOMIC DNA]</scope>
    <source>
        <strain evidence="2 3">DSM 26897</strain>
    </source>
</reference>
<dbReference type="PANTHER" id="PTHR36394:SF1">
    <property type="entry name" value="OS01G0277700 PROTEIN"/>
    <property type="match status" value="1"/>
</dbReference>
<dbReference type="EMBL" id="FQUO01000002">
    <property type="protein sequence ID" value="SHE65411.1"/>
    <property type="molecule type" value="Genomic_DNA"/>
</dbReference>
<organism evidence="2 3">
    <name type="scientific">Cnuella takakiae</name>
    <dbReference type="NCBI Taxonomy" id="1302690"/>
    <lineage>
        <taxon>Bacteria</taxon>
        <taxon>Pseudomonadati</taxon>
        <taxon>Bacteroidota</taxon>
        <taxon>Chitinophagia</taxon>
        <taxon>Chitinophagales</taxon>
        <taxon>Chitinophagaceae</taxon>
        <taxon>Cnuella</taxon>
    </lineage>
</organism>
<dbReference type="OrthoDB" id="9782403at2"/>
<feature type="transmembrane region" description="Helical" evidence="1">
    <location>
        <begin position="86"/>
        <end position="104"/>
    </location>
</feature>
<dbReference type="AlphaFoldDB" id="A0A1M4V8U2"/>
<protein>
    <recommendedName>
        <fullName evidence="4">Urease accessory protein UreH-like transmembrane domain-containing protein</fullName>
    </recommendedName>
</protein>
<feature type="transmembrane region" description="Helical" evidence="1">
    <location>
        <begin position="212"/>
        <end position="232"/>
    </location>
</feature>
<keyword evidence="3" id="KW-1185">Reference proteome</keyword>
<accession>A0A1M4V8U2</accession>
<name>A0A1M4V8U2_9BACT</name>
<proteinExistence type="predicted"/>
<dbReference type="PANTHER" id="PTHR36394">
    <property type="entry name" value="OS01G0277700 PROTEIN"/>
    <property type="match status" value="1"/>
</dbReference>
<evidence type="ECO:0000313" key="2">
    <source>
        <dbReference type="EMBL" id="SHE65411.1"/>
    </source>
</evidence>
<sequence>MHSELTLLLLSAITISFLHTLAGPDHYIPFVALSKARGWSLQKTLFWTFLCGLGHVGSSIVLGLLGAALGWSLAGLQGLQEIRGGIAGWALLVFGVGYAAWGMYQLGRNRRHKHFDMDEAGSLYVFEHRHGQAVLPQDRHTVTPWVLFLIFLLGPCEPMIPLLFMPAAKASWGAMALIVAVYTTITLLTMAGMVLAGYFGLGFLKTEKLERYMHPLGGLTIFICGLGIIALGW</sequence>
<evidence type="ECO:0008006" key="4">
    <source>
        <dbReference type="Google" id="ProtNLM"/>
    </source>
</evidence>
<feature type="transmembrane region" description="Helical" evidence="1">
    <location>
        <begin position="46"/>
        <end position="74"/>
    </location>
</feature>
<keyword evidence="1" id="KW-1133">Transmembrane helix</keyword>